<gene>
    <name evidence="9" type="ORF">H074_36034</name>
</gene>
<comment type="caution">
    <text evidence="9">The sequence shown here is derived from an EMBL/GenBank/DDBJ whole genome shotgun (WGS) entry which is preliminary data.</text>
</comment>
<dbReference type="SUPFAM" id="SSF161098">
    <property type="entry name" value="MetI-like"/>
    <property type="match status" value="1"/>
</dbReference>
<dbReference type="GO" id="GO:0005886">
    <property type="term" value="C:plasma membrane"/>
    <property type="evidence" value="ECO:0007669"/>
    <property type="project" value="UniProtKB-SubCell"/>
</dbReference>
<dbReference type="Proteomes" id="UP000054226">
    <property type="component" value="Unassembled WGS sequence"/>
</dbReference>
<evidence type="ECO:0000256" key="1">
    <source>
        <dbReference type="ARBA" id="ARBA00004651"/>
    </source>
</evidence>
<keyword evidence="2 7" id="KW-0813">Transport</keyword>
<dbReference type="PROSITE" id="PS50928">
    <property type="entry name" value="ABC_TM1"/>
    <property type="match status" value="1"/>
</dbReference>
<dbReference type="AlphaFoldDB" id="M2XRE3"/>
<keyword evidence="10" id="KW-1185">Reference proteome</keyword>
<dbReference type="InterPro" id="IPR035906">
    <property type="entry name" value="MetI-like_sf"/>
</dbReference>
<feature type="domain" description="ABC transmembrane type-1" evidence="8">
    <location>
        <begin position="1"/>
        <end position="110"/>
    </location>
</feature>
<evidence type="ECO:0000256" key="7">
    <source>
        <dbReference type="RuleBase" id="RU363032"/>
    </source>
</evidence>
<feature type="transmembrane region" description="Helical" evidence="7">
    <location>
        <begin position="31"/>
        <end position="53"/>
    </location>
</feature>
<feature type="transmembrane region" description="Helical" evidence="7">
    <location>
        <begin position="91"/>
        <end position="110"/>
    </location>
</feature>
<sequence length="125" mass="13438">MTDLQHAVDTARVPYEIEESARVDGANSLGILQFVVTPVIVPSLAAAAVITFFDGWNEYLFATTFMQDKESWVASTGIASFIGEYSTPLDTVFSAAVLFTIPAVVFFVLVQRRIVSGLTAGSVKG</sequence>
<evidence type="ECO:0000256" key="5">
    <source>
        <dbReference type="ARBA" id="ARBA00022989"/>
    </source>
</evidence>
<accession>M2XRE3</accession>
<dbReference type="GO" id="GO:0055085">
    <property type="term" value="P:transmembrane transport"/>
    <property type="evidence" value="ECO:0007669"/>
    <property type="project" value="InterPro"/>
</dbReference>
<evidence type="ECO:0000256" key="3">
    <source>
        <dbReference type="ARBA" id="ARBA00022475"/>
    </source>
</evidence>
<name>M2XRE3_9PSEU</name>
<comment type="similarity">
    <text evidence="7">Belongs to the binding-protein-dependent transport system permease family.</text>
</comment>
<reference evidence="9 10" key="1">
    <citation type="journal article" date="2013" name="Genome Announc.">
        <title>Draft Genome Sequence of Amycolatopsis decaplanina Strain DSM 44594T.</title>
        <authorList>
            <person name="Kaur N."/>
            <person name="Kumar S."/>
            <person name="Bala M."/>
            <person name="Raghava G.P."/>
            <person name="Mayilraj S."/>
        </authorList>
    </citation>
    <scope>NUCLEOTIDE SEQUENCE [LARGE SCALE GENOMIC DNA]</scope>
    <source>
        <strain evidence="9 10">DSM 44594</strain>
    </source>
</reference>
<keyword evidence="4 7" id="KW-0812">Transmembrane</keyword>
<proteinExistence type="inferred from homology"/>
<evidence type="ECO:0000256" key="2">
    <source>
        <dbReference type="ARBA" id="ARBA00022448"/>
    </source>
</evidence>
<evidence type="ECO:0000313" key="9">
    <source>
        <dbReference type="EMBL" id="EME51710.1"/>
    </source>
</evidence>
<keyword evidence="3" id="KW-1003">Cell membrane</keyword>
<evidence type="ECO:0000313" key="10">
    <source>
        <dbReference type="Proteomes" id="UP000054226"/>
    </source>
</evidence>
<keyword evidence="5 7" id="KW-1133">Transmembrane helix</keyword>
<evidence type="ECO:0000256" key="6">
    <source>
        <dbReference type="ARBA" id="ARBA00023136"/>
    </source>
</evidence>
<dbReference type="InterPro" id="IPR050901">
    <property type="entry name" value="BP-dep_ABC_trans_perm"/>
</dbReference>
<dbReference type="InterPro" id="IPR000515">
    <property type="entry name" value="MetI-like"/>
</dbReference>
<dbReference type="EMBL" id="AOHO01000078">
    <property type="protein sequence ID" value="EME51710.1"/>
    <property type="molecule type" value="Genomic_DNA"/>
</dbReference>
<organism evidence="9 10">
    <name type="scientific">Amycolatopsis decaplanina DSM 44594</name>
    <dbReference type="NCBI Taxonomy" id="1284240"/>
    <lineage>
        <taxon>Bacteria</taxon>
        <taxon>Bacillati</taxon>
        <taxon>Actinomycetota</taxon>
        <taxon>Actinomycetes</taxon>
        <taxon>Pseudonocardiales</taxon>
        <taxon>Pseudonocardiaceae</taxon>
        <taxon>Amycolatopsis</taxon>
    </lineage>
</organism>
<keyword evidence="6 7" id="KW-0472">Membrane</keyword>
<dbReference type="Pfam" id="PF00528">
    <property type="entry name" value="BPD_transp_1"/>
    <property type="match status" value="1"/>
</dbReference>
<evidence type="ECO:0000259" key="8">
    <source>
        <dbReference type="PROSITE" id="PS50928"/>
    </source>
</evidence>
<evidence type="ECO:0000256" key="4">
    <source>
        <dbReference type="ARBA" id="ARBA00022692"/>
    </source>
</evidence>
<protein>
    <submittedName>
        <fullName evidence="9">Putative ABC transporter permease protein</fullName>
    </submittedName>
</protein>
<dbReference type="PATRIC" id="fig|1284240.4.peg.7358"/>
<dbReference type="PANTHER" id="PTHR32243:SF18">
    <property type="entry name" value="INNER MEMBRANE ABC TRANSPORTER PERMEASE PROTEIN YCJP"/>
    <property type="match status" value="1"/>
</dbReference>
<dbReference type="PANTHER" id="PTHR32243">
    <property type="entry name" value="MALTOSE TRANSPORT SYSTEM PERMEASE-RELATED"/>
    <property type="match status" value="1"/>
</dbReference>
<comment type="subcellular location">
    <subcellularLocation>
        <location evidence="1 7">Cell membrane</location>
        <topology evidence="1 7">Multi-pass membrane protein</topology>
    </subcellularLocation>
</comment>
<dbReference type="RefSeq" id="WP_007034989.1">
    <property type="nucleotide sequence ID" value="NZ_AOHO01000078.1"/>
</dbReference>
<dbReference type="Gene3D" id="1.10.3720.10">
    <property type="entry name" value="MetI-like"/>
    <property type="match status" value="1"/>
</dbReference>